<dbReference type="AlphaFoldDB" id="A0A4Y2NHA1"/>
<evidence type="ECO:0008006" key="3">
    <source>
        <dbReference type="Google" id="ProtNLM"/>
    </source>
</evidence>
<accession>A0A4Y2NHA1</accession>
<protein>
    <recommendedName>
        <fullName evidence="3">Tc1-like transposase DDE domain-containing protein</fullName>
    </recommendedName>
</protein>
<evidence type="ECO:0000313" key="1">
    <source>
        <dbReference type="EMBL" id="GBN38855.1"/>
    </source>
</evidence>
<dbReference type="InterPro" id="IPR036397">
    <property type="entry name" value="RNaseH_sf"/>
</dbReference>
<dbReference type="OrthoDB" id="4843387at2759"/>
<gene>
    <name evidence="1" type="ORF">AVEN_137853_1</name>
</gene>
<dbReference type="GO" id="GO:0003676">
    <property type="term" value="F:nucleic acid binding"/>
    <property type="evidence" value="ECO:0007669"/>
    <property type="project" value="InterPro"/>
</dbReference>
<proteinExistence type="predicted"/>
<comment type="caution">
    <text evidence="1">The sequence shown here is derived from an EMBL/GenBank/DDBJ whole genome shotgun (WGS) entry which is preliminary data.</text>
</comment>
<sequence>MSTGRLINGGLFSLGMSPSLAYMREHGTRYHPSNMRGRDAYGGDSVCVSGGISLSGRTDLLVFPRGTVNAQTYRNDVLDAYVRLYAGTIGDDFLLQDDNARTHIVNDHLQQETIQRIECQRMERQLDHRT</sequence>
<dbReference type="Proteomes" id="UP000499080">
    <property type="component" value="Unassembled WGS sequence"/>
</dbReference>
<evidence type="ECO:0000313" key="2">
    <source>
        <dbReference type="Proteomes" id="UP000499080"/>
    </source>
</evidence>
<name>A0A4Y2NHA1_ARAVE</name>
<dbReference type="EMBL" id="BGPR01009251">
    <property type="protein sequence ID" value="GBN38855.1"/>
    <property type="molecule type" value="Genomic_DNA"/>
</dbReference>
<dbReference type="Gene3D" id="3.30.420.10">
    <property type="entry name" value="Ribonuclease H-like superfamily/Ribonuclease H"/>
    <property type="match status" value="1"/>
</dbReference>
<reference evidence="1 2" key="1">
    <citation type="journal article" date="2019" name="Sci. Rep.">
        <title>Orb-weaving spider Araneus ventricosus genome elucidates the spidroin gene catalogue.</title>
        <authorList>
            <person name="Kono N."/>
            <person name="Nakamura H."/>
            <person name="Ohtoshi R."/>
            <person name="Moran D.A.P."/>
            <person name="Shinohara A."/>
            <person name="Yoshida Y."/>
            <person name="Fujiwara M."/>
            <person name="Mori M."/>
            <person name="Tomita M."/>
            <person name="Arakawa K."/>
        </authorList>
    </citation>
    <scope>NUCLEOTIDE SEQUENCE [LARGE SCALE GENOMIC DNA]</scope>
</reference>
<organism evidence="1 2">
    <name type="scientific">Araneus ventricosus</name>
    <name type="common">Orbweaver spider</name>
    <name type="synonym">Epeira ventricosa</name>
    <dbReference type="NCBI Taxonomy" id="182803"/>
    <lineage>
        <taxon>Eukaryota</taxon>
        <taxon>Metazoa</taxon>
        <taxon>Ecdysozoa</taxon>
        <taxon>Arthropoda</taxon>
        <taxon>Chelicerata</taxon>
        <taxon>Arachnida</taxon>
        <taxon>Araneae</taxon>
        <taxon>Araneomorphae</taxon>
        <taxon>Entelegynae</taxon>
        <taxon>Araneoidea</taxon>
        <taxon>Araneidae</taxon>
        <taxon>Araneus</taxon>
    </lineage>
</organism>
<keyword evidence="2" id="KW-1185">Reference proteome</keyword>